<dbReference type="HOGENOM" id="CLU_008455_8_0_1"/>
<dbReference type="AlphaFoldDB" id="A0A0C9TC28"/>
<evidence type="ECO:0000256" key="1">
    <source>
        <dbReference type="ARBA" id="ARBA00004141"/>
    </source>
</evidence>
<evidence type="ECO:0000256" key="3">
    <source>
        <dbReference type="ARBA" id="ARBA00022989"/>
    </source>
</evidence>
<accession>A0A0C9TC28</accession>
<protein>
    <submittedName>
        <fullName evidence="7">Drug:H+ antiporter-1 family protein</fullName>
    </submittedName>
</protein>
<dbReference type="OrthoDB" id="3066029at2759"/>
<evidence type="ECO:0000256" key="2">
    <source>
        <dbReference type="ARBA" id="ARBA00022692"/>
    </source>
</evidence>
<reference evidence="7 8" key="1">
    <citation type="submission" date="2014-06" db="EMBL/GenBank/DDBJ databases">
        <authorList>
            <consortium name="DOE Joint Genome Institute"/>
            <person name="Kuo A."/>
            <person name="Kohler A."/>
            <person name="Nagy L.G."/>
            <person name="Floudas D."/>
            <person name="Copeland A."/>
            <person name="Barry K.W."/>
            <person name="Cichocki N."/>
            <person name="Veneault-Fourrey C."/>
            <person name="LaButti K."/>
            <person name="Lindquist E.A."/>
            <person name="Lipzen A."/>
            <person name="Lundell T."/>
            <person name="Morin E."/>
            <person name="Murat C."/>
            <person name="Sun H."/>
            <person name="Tunlid A."/>
            <person name="Henrissat B."/>
            <person name="Grigoriev I.V."/>
            <person name="Hibbett D.S."/>
            <person name="Martin F."/>
            <person name="Nordberg H.P."/>
            <person name="Cantor M.N."/>
            <person name="Hua S.X."/>
        </authorList>
    </citation>
    <scope>NUCLEOTIDE SEQUENCE [LARGE SCALE GENOMIC DNA]</scope>
    <source>
        <strain evidence="7 8">ATCC 200175</strain>
    </source>
</reference>
<dbReference type="SUPFAM" id="SSF103473">
    <property type="entry name" value="MFS general substrate transporter"/>
    <property type="match status" value="1"/>
</dbReference>
<dbReference type="InterPro" id="IPR011701">
    <property type="entry name" value="MFS"/>
</dbReference>
<dbReference type="EMBL" id="KN821486">
    <property type="protein sequence ID" value="KIJ04821.1"/>
    <property type="molecule type" value="Genomic_DNA"/>
</dbReference>
<feature type="transmembrane region" description="Helical" evidence="5">
    <location>
        <begin position="31"/>
        <end position="54"/>
    </location>
</feature>
<keyword evidence="3 5" id="KW-1133">Transmembrane helix</keyword>
<evidence type="ECO:0000256" key="5">
    <source>
        <dbReference type="SAM" id="Phobius"/>
    </source>
</evidence>
<keyword evidence="8" id="KW-1185">Reference proteome</keyword>
<proteinExistence type="predicted"/>
<feature type="transmembrane region" description="Helical" evidence="5">
    <location>
        <begin position="123"/>
        <end position="144"/>
    </location>
</feature>
<evidence type="ECO:0000313" key="8">
    <source>
        <dbReference type="Proteomes" id="UP000053647"/>
    </source>
</evidence>
<gene>
    <name evidence="7" type="ORF">PAXINDRAFT_141701</name>
</gene>
<keyword evidence="2 5" id="KW-0812">Transmembrane</keyword>
<sequence>MTTEESALLDESPVVAGDNPGRVFTSTQKKYILFVVSIAGLLPMFVSGTFVPSIPQVSKDLQSTDAAVSLAVSLSVFATAIGSLFWASYSSVYGRRLIYLLGMPIFCIGSLGVAASSSLLPLLLWRVIQAFGCSGGQAIGAGVIGDIFELEERGTAIGVFFGAVLLGPALAPLAGGTAAQYFSWRYIHVILAAWGILQYLLIYFTLPETSHSHQKDRSQPTPHKRARLVWINPLRCLVSLRSPNLFAITLHSSFALLTDYVLLVPIAQTIGVRYHITNQALIGACFLPNGVGNFIGAPIAGRISDITSRQWRQKRQGVWVPEDRLRKTWIGALVLCPLSIAASGLLTTFVDGPIGLALNLLCLFSNGAGVDFVLNPINSYTIDLSQSQSAELMAAG</sequence>
<feature type="transmembrane region" description="Helical" evidence="5">
    <location>
        <begin position="66"/>
        <end position="86"/>
    </location>
</feature>
<dbReference type="PANTHER" id="PTHR23502:SF64">
    <property type="entry name" value="TRANSPORTER, PUTATIVE (AFU_ORTHOLOGUE AFUA_3G11760)-RELATED"/>
    <property type="match status" value="1"/>
</dbReference>
<feature type="transmembrane region" description="Helical" evidence="5">
    <location>
        <begin position="186"/>
        <end position="206"/>
    </location>
</feature>
<dbReference type="PROSITE" id="PS50850">
    <property type="entry name" value="MFS"/>
    <property type="match status" value="1"/>
</dbReference>
<feature type="domain" description="Major facilitator superfamily (MFS) profile" evidence="6">
    <location>
        <begin position="32"/>
        <end position="396"/>
    </location>
</feature>
<dbReference type="Proteomes" id="UP000053647">
    <property type="component" value="Unassembled WGS sequence"/>
</dbReference>
<dbReference type="InterPro" id="IPR036259">
    <property type="entry name" value="MFS_trans_sf"/>
</dbReference>
<dbReference type="GO" id="GO:0005886">
    <property type="term" value="C:plasma membrane"/>
    <property type="evidence" value="ECO:0007669"/>
    <property type="project" value="TreeGrafter"/>
</dbReference>
<evidence type="ECO:0000256" key="4">
    <source>
        <dbReference type="ARBA" id="ARBA00023136"/>
    </source>
</evidence>
<feature type="transmembrane region" description="Helical" evidence="5">
    <location>
        <begin position="156"/>
        <end position="174"/>
    </location>
</feature>
<dbReference type="GO" id="GO:0022857">
    <property type="term" value="F:transmembrane transporter activity"/>
    <property type="evidence" value="ECO:0007669"/>
    <property type="project" value="InterPro"/>
</dbReference>
<dbReference type="InterPro" id="IPR020846">
    <property type="entry name" value="MFS_dom"/>
</dbReference>
<feature type="transmembrane region" description="Helical" evidence="5">
    <location>
        <begin position="329"/>
        <end position="350"/>
    </location>
</feature>
<reference evidence="8" key="2">
    <citation type="submission" date="2015-01" db="EMBL/GenBank/DDBJ databases">
        <title>Evolutionary Origins and Diversification of the Mycorrhizal Mutualists.</title>
        <authorList>
            <consortium name="DOE Joint Genome Institute"/>
            <consortium name="Mycorrhizal Genomics Consortium"/>
            <person name="Kohler A."/>
            <person name="Kuo A."/>
            <person name="Nagy L.G."/>
            <person name="Floudas D."/>
            <person name="Copeland A."/>
            <person name="Barry K.W."/>
            <person name="Cichocki N."/>
            <person name="Veneault-Fourrey C."/>
            <person name="LaButti K."/>
            <person name="Lindquist E.A."/>
            <person name="Lipzen A."/>
            <person name="Lundell T."/>
            <person name="Morin E."/>
            <person name="Murat C."/>
            <person name="Riley R."/>
            <person name="Ohm R."/>
            <person name="Sun H."/>
            <person name="Tunlid A."/>
            <person name="Henrissat B."/>
            <person name="Grigoriev I.V."/>
            <person name="Hibbett D.S."/>
            <person name="Martin F."/>
        </authorList>
    </citation>
    <scope>NUCLEOTIDE SEQUENCE [LARGE SCALE GENOMIC DNA]</scope>
    <source>
        <strain evidence="8">ATCC 200175</strain>
    </source>
</reference>
<comment type="subcellular location">
    <subcellularLocation>
        <location evidence="1">Membrane</location>
        <topology evidence="1">Multi-pass membrane protein</topology>
    </subcellularLocation>
</comment>
<evidence type="ECO:0000259" key="6">
    <source>
        <dbReference type="PROSITE" id="PS50850"/>
    </source>
</evidence>
<feature type="non-terminal residue" evidence="7">
    <location>
        <position position="1"/>
    </location>
</feature>
<name>A0A0C9TC28_PAXIN</name>
<dbReference type="PANTHER" id="PTHR23502">
    <property type="entry name" value="MAJOR FACILITATOR SUPERFAMILY"/>
    <property type="match status" value="1"/>
</dbReference>
<organism evidence="7 8">
    <name type="scientific">Paxillus involutus ATCC 200175</name>
    <dbReference type="NCBI Taxonomy" id="664439"/>
    <lineage>
        <taxon>Eukaryota</taxon>
        <taxon>Fungi</taxon>
        <taxon>Dikarya</taxon>
        <taxon>Basidiomycota</taxon>
        <taxon>Agaricomycotina</taxon>
        <taxon>Agaricomycetes</taxon>
        <taxon>Agaricomycetidae</taxon>
        <taxon>Boletales</taxon>
        <taxon>Paxilineae</taxon>
        <taxon>Paxillaceae</taxon>
        <taxon>Paxillus</taxon>
    </lineage>
</organism>
<feature type="transmembrane region" description="Helical" evidence="5">
    <location>
        <begin position="98"/>
        <end position="117"/>
    </location>
</feature>
<keyword evidence="4 5" id="KW-0472">Membrane</keyword>
<evidence type="ECO:0000313" key="7">
    <source>
        <dbReference type="EMBL" id="KIJ04821.1"/>
    </source>
</evidence>
<dbReference type="Gene3D" id="1.20.1720.10">
    <property type="entry name" value="Multidrug resistance protein D"/>
    <property type="match status" value="1"/>
</dbReference>
<dbReference type="Pfam" id="PF07690">
    <property type="entry name" value="MFS_1"/>
    <property type="match status" value="1"/>
</dbReference>